<feature type="compositionally biased region" description="Basic and acidic residues" evidence="1">
    <location>
        <begin position="37"/>
        <end position="47"/>
    </location>
</feature>
<proteinExistence type="predicted"/>
<evidence type="ECO:0000313" key="2">
    <source>
        <dbReference type="EMBL" id="BAS98484.1"/>
    </source>
</evidence>
<dbReference type="AlphaFoldDB" id="A0A0P0WYP2"/>
<dbReference type="InParanoid" id="A0A0P0WYP2"/>
<organism evidence="2 3">
    <name type="scientific">Oryza sativa subsp. japonica</name>
    <name type="common">Rice</name>
    <dbReference type="NCBI Taxonomy" id="39947"/>
    <lineage>
        <taxon>Eukaryota</taxon>
        <taxon>Viridiplantae</taxon>
        <taxon>Streptophyta</taxon>
        <taxon>Embryophyta</taxon>
        <taxon>Tracheophyta</taxon>
        <taxon>Spermatophyta</taxon>
        <taxon>Magnoliopsida</taxon>
        <taxon>Liliopsida</taxon>
        <taxon>Poales</taxon>
        <taxon>Poaceae</taxon>
        <taxon>BOP clade</taxon>
        <taxon>Oryzoideae</taxon>
        <taxon>Oryzeae</taxon>
        <taxon>Oryzinae</taxon>
        <taxon>Oryza</taxon>
        <taxon>Oryza sativa</taxon>
    </lineage>
</organism>
<reference evidence="2 3" key="2">
    <citation type="journal article" date="2013" name="Plant Cell Physiol.">
        <title>Rice Annotation Project Database (RAP-DB): an integrative and interactive database for rice genomics.</title>
        <authorList>
            <person name="Sakai H."/>
            <person name="Lee S.S."/>
            <person name="Tanaka T."/>
            <person name="Numa H."/>
            <person name="Kim J."/>
            <person name="Kawahara Y."/>
            <person name="Wakimoto H."/>
            <person name="Yang C.C."/>
            <person name="Iwamoto M."/>
            <person name="Abe T."/>
            <person name="Yamada Y."/>
            <person name="Muto A."/>
            <person name="Inokuchi H."/>
            <person name="Ikemura T."/>
            <person name="Matsumoto T."/>
            <person name="Sasaki T."/>
            <person name="Itoh T."/>
        </authorList>
    </citation>
    <scope>NUCLEOTIDE SEQUENCE [LARGE SCALE GENOMIC DNA]</scope>
    <source>
        <strain evidence="3">cv. Nipponbare</strain>
    </source>
</reference>
<reference evidence="2 3" key="3">
    <citation type="journal article" date="2013" name="Rice">
        <title>Improvement of the Oryza sativa Nipponbare reference genome using next generation sequence and optical map data.</title>
        <authorList>
            <person name="Kawahara Y."/>
            <person name="de la Bastide M."/>
            <person name="Hamilton J.P."/>
            <person name="Kanamori H."/>
            <person name="McCombie W.R."/>
            <person name="Ouyang S."/>
            <person name="Schwartz D.C."/>
            <person name="Tanaka T."/>
            <person name="Wu J."/>
            <person name="Zhou S."/>
            <person name="Childs K.L."/>
            <person name="Davidson R.M."/>
            <person name="Lin H."/>
            <person name="Quesada-Ocampo L."/>
            <person name="Vaillancourt B."/>
            <person name="Sakai H."/>
            <person name="Lee S.S."/>
            <person name="Kim J."/>
            <person name="Numa H."/>
            <person name="Itoh T."/>
            <person name="Buell C.R."/>
            <person name="Matsumoto T."/>
        </authorList>
    </citation>
    <scope>NUCLEOTIDE SEQUENCE [LARGE SCALE GENOMIC DNA]</scope>
    <source>
        <strain evidence="3">cv. Nipponbare</strain>
    </source>
</reference>
<feature type="region of interest" description="Disordered" evidence="1">
    <location>
        <begin position="20"/>
        <end position="58"/>
    </location>
</feature>
<protein>
    <submittedName>
        <fullName evidence="2">Os06g0599301 protein</fullName>
    </submittedName>
</protein>
<name>A0A0P0WYP2_ORYSJ</name>
<evidence type="ECO:0000313" key="3">
    <source>
        <dbReference type="Proteomes" id="UP000059680"/>
    </source>
</evidence>
<dbReference type="PaxDb" id="39947-A0A0P0WYP2"/>
<dbReference type="SMR" id="A0A0P0WYP2"/>
<keyword evidence="3" id="KW-1185">Reference proteome</keyword>
<accession>A0A0P0WYP2</accession>
<evidence type="ECO:0000256" key="1">
    <source>
        <dbReference type="SAM" id="MobiDB-lite"/>
    </source>
</evidence>
<gene>
    <name evidence="2" type="ordered locus">Os06g0599301</name>
    <name evidence="2" type="ORF">OSNPB_060599301</name>
</gene>
<sequence length="101" mass="11518">MRARLVEKESLETTKEVIAQLRSNGHGGGNESGELAGGDRQHCERGAEQPQEERDEADVRRGCAWHPIQQLALLVRRIMAAAPSSMKMRPESRRKICRRWR</sequence>
<dbReference type="Proteomes" id="UP000059680">
    <property type="component" value="Chromosome 6"/>
</dbReference>
<reference evidence="3" key="1">
    <citation type="journal article" date="2005" name="Nature">
        <title>The map-based sequence of the rice genome.</title>
        <authorList>
            <consortium name="International rice genome sequencing project (IRGSP)"/>
            <person name="Matsumoto T."/>
            <person name="Wu J."/>
            <person name="Kanamori H."/>
            <person name="Katayose Y."/>
            <person name="Fujisawa M."/>
            <person name="Namiki N."/>
            <person name="Mizuno H."/>
            <person name="Yamamoto K."/>
            <person name="Antonio B.A."/>
            <person name="Baba T."/>
            <person name="Sakata K."/>
            <person name="Nagamura Y."/>
            <person name="Aoki H."/>
            <person name="Arikawa K."/>
            <person name="Arita K."/>
            <person name="Bito T."/>
            <person name="Chiden Y."/>
            <person name="Fujitsuka N."/>
            <person name="Fukunaka R."/>
            <person name="Hamada M."/>
            <person name="Harada C."/>
            <person name="Hayashi A."/>
            <person name="Hijishita S."/>
            <person name="Honda M."/>
            <person name="Hosokawa S."/>
            <person name="Ichikawa Y."/>
            <person name="Idonuma A."/>
            <person name="Iijima M."/>
            <person name="Ikeda M."/>
            <person name="Ikeno M."/>
            <person name="Ito K."/>
            <person name="Ito S."/>
            <person name="Ito T."/>
            <person name="Ito Y."/>
            <person name="Ito Y."/>
            <person name="Iwabuchi A."/>
            <person name="Kamiya K."/>
            <person name="Karasawa W."/>
            <person name="Kurita K."/>
            <person name="Katagiri S."/>
            <person name="Kikuta A."/>
            <person name="Kobayashi H."/>
            <person name="Kobayashi N."/>
            <person name="Machita K."/>
            <person name="Maehara T."/>
            <person name="Masukawa M."/>
            <person name="Mizubayashi T."/>
            <person name="Mukai Y."/>
            <person name="Nagasaki H."/>
            <person name="Nagata Y."/>
            <person name="Naito S."/>
            <person name="Nakashima M."/>
            <person name="Nakama Y."/>
            <person name="Nakamichi Y."/>
            <person name="Nakamura M."/>
            <person name="Meguro A."/>
            <person name="Negishi M."/>
            <person name="Ohta I."/>
            <person name="Ohta T."/>
            <person name="Okamoto M."/>
            <person name="Ono N."/>
            <person name="Saji S."/>
            <person name="Sakaguchi M."/>
            <person name="Sakai K."/>
            <person name="Shibata M."/>
            <person name="Shimokawa T."/>
            <person name="Song J."/>
            <person name="Takazaki Y."/>
            <person name="Terasawa K."/>
            <person name="Tsugane M."/>
            <person name="Tsuji K."/>
            <person name="Ueda S."/>
            <person name="Waki K."/>
            <person name="Yamagata H."/>
            <person name="Yamamoto M."/>
            <person name="Yamamoto S."/>
            <person name="Yamane H."/>
            <person name="Yoshiki S."/>
            <person name="Yoshihara R."/>
            <person name="Yukawa K."/>
            <person name="Zhong H."/>
            <person name="Yano M."/>
            <person name="Yuan Q."/>
            <person name="Ouyang S."/>
            <person name="Liu J."/>
            <person name="Jones K.M."/>
            <person name="Gansberger K."/>
            <person name="Moffat K."/>
            <person name="Hill J."/>
            <person name="Bera J."/>
            <person name="Fadrosh D."/>
            <person name="Jin S."/>
            <person name="Johri S."/>
            <person name="Kim M."/>
            <person name="Overton L."/>
            <person name="Reardon M."/>
            <person name="Tsitrin T."/>
            <person name="Vuong H."/>
            <person name="Weaver B."/>
            <person name="Ciecko A."/>
            <person name="Tallon L."/>
            <person name="Jackson J."/>
            <person name="Pai G."/>
            <person name="Aken S.V."/>
            <person name="Utterback T."/>
            <person name="Reidmuller S."/>
            <person name="Feldblyum T."/>
            <person name="Hsiao J."/>
            <person name="Zismann V."/>
            <person name="Iobst S."/>
            <person name="de Vazeille A.R."/>
            <person name="Buell C.R."/>
            <person name="Ying K."/>
            <person name="Li Y."/>
            <person name="Lu T."/>
            <person name="Huang Y."/>
            <person name="Zhao Q."/>
            <person name="Feng Q."/>
            <person name="Zhang L."/>
            <person name="Zhu J."/>
            <person name="Weng Q."/>
            <person name="Mu J."/>
            <person name="Lu Y."/>
            <person name="Fan D."/>
            <person name="Liu Y."/>
            <person name="Guan J."/>
            <person name="Zhang Y."/>
            <person name="Yu S."/>
            <person name="Liu X."/>
            <person name="Zhang Y."/>
            <person name="Hong G."/>
            <person name="Han B."/>
            <person name="Choisne N."/>
            <person name="Demange N."/>
            <person name="Orjeda G."/>
            <person name="Samain S."/>
            <person name="Cattolico L."/>
            <person name="Pelletier E."/>
            <person name="Couloux A."/>
            <person name="Segurens B."/>
            <person name="Wincker P."/>
            <person name="D'Hont A."/>
            <person name="Scarpelli C."/>
            <person name="Weissenbach J."/>
            <person name="Salanoubat M."/>
            <person name="Quetier F."/>
            <person name="Yu Y."/>
            <person name="Kim H.R."/>
            <person name="Rambo T."/>
            <person name="Currie J."/>
            <person name="Collura K."/>
            <person name="Luo M."/>
            <person name="Yang T."/>
            <person name="Ammiraju J.S.S."/>
            <person name="Engler F."/>
            <person name="Soderlund C."/>
            <person name="Wing R.A."/>
            <person name="Palmer L.E."/>
            <person name="de la Bastide M."/>
            <person name="Spiegel L."/>
            <person name="Nascimento L."/>
            <person name="Zutavern T."/>
            <person name="O'Shaughnessy A."/>
            <person name="Dike S."/>
            <person name="Dedhia N."/>
            <person name="Preston R."/>
            <person name="Balija V."/>
            <person name="McCombie W.R."/>
            <person name="Chow T."/>
            <person name="Chen H."/>
            <person name="Chung M."/>
            <person name="Chen C."/>
            <person name="Shaw J."/>
            <person name="Wu H."/>
            <person name="Hsiao K."/>
            <person name="Chao Y."/>
            <person name="Chu M."/>
            <person name="Cheng C."/>
            <person name="Hour A."/>
            <person name="Lee P."/>
            <person name="Lin S."/>
            <person name="Lin Y."/>
            <person name="Liou J."/>
            <person name="Liu S."/>
            <person name="Hsing Y."/>
            <person name="Raghuvanshi S."/>
            <person name="Mohanty A."/>
            <person name="Bharti A.K."/>
            <person name="Gaur A."/>
            <person name="Gupta V."/>
            <person name="Kumar D."/>
            <person name="Ravi V."/>
            <person name="Vij S."/>
            <person name="Kapur A."/>
            <person name="Khurana P."/>
            <person name="Khurana P."/>
            <person name="Khurana J.P."/>
            <person name="Tyagi A.K."/>
            <person name="Gaikwad K."/>
            <person name="Singh A."/>
            <person name="Dalal V."/>
            <person name="Srivastava S."/>
            <person name="Dixit A."/>
            <person name="Pal A.K."/>
            <person name="Ghazi I.A."/>
            <person name="Yadav M."/>
            <person name="Pandit A."/>
            <person name="Bhargava A."/>
            <person name="Sureshbabu K."/>
            <person name="Batra K."/>
            <person name="Sharma T.R."/>
            <person name="Mohapatra T."/>
            <person name="Singh N.K."/>
            <person name="Messing J."/>
            <person name="Nelson A.B."/>
            <person name="Fuks G."/>
            <person name="Kavchok S."/>
            <person name="Keizer G."/>
            <person name="Linton E."/>
            <person name="Llaca V."/>
            <person name="Song R."/>
            <person name="Tanyolac B."/>
            <person name="Young S."/>
            <person name="Ho-Il K."/>
            <person name="Hahn J.H."/>
            <person name="Sangsakoo G."/>
            <person name="Vanavichit A."/>
            <person name="de Mattos Luiz.A.T."/>
            <person name="Zimmer P.D."/>
            <person name="Malone G."/>
            <person name="Dellagostin O."/>
            <person name="de Oliveira A.C."/>
            <person name="Bevan M."/>
            <person name="Bancroft I."/>
            <person name="Minx P."/>
            <person name="Cordum H."/>
            <person name="Wilson R."/>
            <person name="Cheng Z."/>
            <person name="Jin W."/>
            <person name="Jiang J."/>
            <person name="Leong S.A."/>
            <person name="Iwama H."/>
            <person name="Gojobori T."/>
            <person name="Itoh T."/>
            <person name="Niimura Y."/>
            <person name="Fujii Y."/>
            <person name="Habara T."/>
            <person name="Sakai H."/>
            <person name="Sato Y."/>
            <person name="Wilson G."/>
            <person name="Kumar K."/>
            <person name="McCouch S."/>
            <person name="Juretic N."/>
            <person name="Hoen D."/>
            <person name="Wright S."/>
            <person name="Bruskiewich R."/>
            <person name="Bureau T."/>
            <person name="Miyao A."/>
            <person name="Hirochika H."/>
            <person name="Nishikawa T."/>
            <person name="Kadowaki K."/>
            <person name="Sugiura M."/>
            <person name="Burr B."/>
            <person name="Sasaki T."/>
        </authorList>
    </citation>
    <scope>NUCLEOTIDE SEQUENCE [LARGE SCALE GENOMIC DNA]</scope>
    <source>
        <strain evidence="3">cv. Nipponbare</strain>
    </source>
</reference>
<dbReference type="EMBL" id="AP014962">
    <property type="protein sequence ID" value="BAS98484.1"/>
    <property type="molecule type" value="Genomic_DNA"/>
</dbReference>